<dbReference type="AlphaFoldDB" id="A0A9D3Y533"/>
<gene>
    <name evidence="1" type="ORF">DPMN_192445</name>
</gene>
<name>A0A9D3Y533_DREPO</name>
<reference evidence="1" key="2">
    <citation type="submission" date="2020-11" db="EMBL/GenBank/DDBJ databases">
        <authorList>
            <person name="McCartney M.A."/>
            <person name="Auch B."/>
            <person name="Kono T."/>
            <person name="Mallez S."/>
            <person name="Becker A."/>
            <person name="Gohl D.M."/>
            <person name="Silverstein K.A.T."/>
            <person name="Koren S."/>
            <person name="Bechman K.B."/>
            <person name="Herman A."/>
            <person name="Abrahante J.E."/>
            <person name="Garbe J."/>
        </authorList>
    </citation>
    <scope>NUCLEOTIDE SEQUENCE</scope>
    <source>
        <strain evidence="1">Duluth1</strain>
        <tissue evidence="1">Whole animal</tissue>
    </source>
</reference>
<accession>A0A9D3Y533</accession>
<reference evidence="1" key="1">
    <citation type="journal article" date="2019" name="bioRxiv">
        <title>The Genome of the Zebra Mussel, Dreissena polymorpha: A Resource for Invasive Species Research.</title>
        <authorList>
            <person name="McCartney M.A."/>
            <person name="Auch B."/>
            <person name="Kono T."/>
            <person name="Mallez S."/>
            <person name="Zhang Y."/>
            <person name="Obille A."/>
            <person name="Becker A."/>
            <person name="Abrahante J.E."/>
            <person name="Garbe J."/>
            <person name="Badalamenti J.P."/>
            <person name="Herman A."/>
            <person name="Mangelson H."/>
            <person name="Liachko I."/>
            <person name="Sullivan S."/>
            <person name="Sone E.D."/>
            <person name="Koren S."/>
            <person name="Silverstein K.A.T."/>
            <person name="Beckman K.B."/>
            <person name="Gohl D.M."/>
        </authorList>
    </citation>
    <scope>NUCLEOTIDE SEQUENCE</scope>
    <source>
        <strain evidence="1">Duluth1</strain>
        <tissue evidence="1">Whole animal</tissue>
    </source>
</reference>
<dbReference type="Proteomes" id="UP000828390">
    <property type="component" value="Unassembled WGS sequence"/>
</dbReference>
<sequence length="164" mass="18155">MEEHSHTRAADVLRPPPSAVCATSNTGCAFRTTSFGFREATGCDFREATGFGFLEPIDFVKLLTSNILKSTLQETAQWASNVAFEREVLGTPRFRRHDPFNTSGEIENSSSQMKHTASSWLGHFAQYHIGLLASEGLVVQRSRVAESITMVDEAAVAMRCRRTI</sequence>
<organism evidence="1 2">
    <name type="scientific">Dreissena polymorpha</name>
    <name type="common">Zebra mussel</name>
    <name type="synonym">Mytilus polymorpha</name>
    <dbReference type="NCBI Taxonomy" id="45954"/>
    <lineage>
        <taxon>Eukaryota</taxon>
        <taxon>Metazoa</taxon>
        <taxon>Spiralia</taxon>
        <taxon>Lophotrochozoa</taxon>
        <taxon>Mollusca</taxon>
        <taxon>Bivalvia</taxon>
        <taxon>Autobranchia</taxon>
        <taxon>Heteroconchia</taxon>
        <taxon>Euheterodonta</taxon>
        <taxon>Imparidentia</taxon>
        <taxon>Neoheterodontei</taxon>
        <taxon>Myida</taxon>
        <taxon>Dreissenoidea</taxon>
        <taxon>Dreissenidae</taxon>
        <taxon>Dreissena</taxon>
    </lineage>
</organism>
<comment type="caution">
    <text evidence="1">The sequence shown here is derived from an EMBL/GenBank/DDBJ whole genome shotgun (WGS) entry which is preliminary data.</text>
</comment>
<dbReference type="EMBL" id="JAIWYP010000028">
    <property type="protein sequence ID" value="KAH3691903.1"/>
    <property type="molecule type" value="Genomic_DNA"/>
</dbReference>
<keyword evidence="2" id="KW-1185">Reference proteome</keyword>
<proteinExistence type="predicted"/>
<protein>
    <submittedName>
        <fullName evidence="1">Uncharacterized protein</fullName>
    </submittedName>
</protein>
<evidence type="ECO:0000313" key="1">
    <source>
        <dbReference type="EMBL" id="KAH3691903.1"/>
    </source>
</evidence>
<evidence type="ECO:0000313" key="2">
    <source>
        <dbReference type="Proteomes" id="UP000828390"/>
    </source>
</evidence>